<dbReference type="InterPro" id="IPR000086">
    <property type="entry name" value="NUDIX_hydrolase_dom"/>
</dbReference>
<dbReference type="RefSeq" id="WP_104828125.1">
    <property type="nucleotide sequence ID" value="NZ_PJCH01000001.1"/>
</dbReference>
<dbReference type="EMBL" id="PJCH01000001">
    <property type="protein sequence ID" value="PQA89423.1"/>
    <property type="molecule type" value="Genomic_DNA"/>
</dbReference>
<feature type="region of interest" description="Disordered" evidence="4">
    <location>
        <begin position="82"/>
        <end position="108"/>
    </location>
</feature>
<dbReference type="PROSITE" id="PS51462">
    <property type="entry name" value="NUDIX"/>
    <property type="match status" value="1"/>
</dbReference>
<keyword evidence="7" id="KW-1185">Reference proteome</keyword>
<proteinExistence type="inferred from homology"/>
<dbReference type="Gene3D" id="3.90.79.10">
    <property type="entry name" value="Nucleoside Triphosphate Pyrophosphohydrolase"/>
    <property type="match status" value="1"/>
</dbReference>
<dbReference type="PANTHER" id="PTHR43736:SF1">
    <property type="entry name" value="DIHYDRONEOPTERIN TRIPHOSPHATE DIPHOSPHATASE"/>
    <property type="match status" value="1"/>
</dbReference>
<comment type="similarity">
    <text evidence="3">Belongs to the Nudix hydrolase family.</text>
</comment>
<comment type="cofactor">
    <cofactor evidence="1">
        <name>Mg(2+)</name>
        <dbReference type="ChEBI" id="CHEBI:18420"/>
    </cofactor>
</comment>
<evidence type="ECO:0000313" key="7">
    <source>
        <dbReference type="Proteomes" id="UP000239504"/>
    </source>
</evidence>
<evidence type="ECO:0000259" key="5">
    <source>
        <dbReference type="PROSITE" id="PS51462"/>
    </source>
</evidence>
<evidence type="ECO:0000256" key="1">
    <source>
        <dbReference type="ARBA" id="ARBA00001946"/>
    </source>
</evidence>
<dbReference type="PANTHER" id="PTHR43736">
    <property type="entry name" value="ADP-RIBOSE PYROPHOSPHATASE"/>
    <property type="match status" value="1"/>
</dbReference>
<reference evidence="6 7" key="1">
    <citation type="submission" date="2017-12" db="EMBL/GenBank/DDBJ databases">
        <authorList>
            <person name="Hurst M.R.H."/>
        </authorList>
    </citation>
    <scope>NUCLEOTIDE SEQUENCE [LARGE SCALE GENOMIC DNA]</scope>
    <source>
        <strain evidence="6 7">SY-3-19</strain>
    </source>
</reference>
<evidence type="ECO:0000256" key="2">
    <source>
        <dbReference type="ARBA" id="ARBA00022801"/>
    </source>
</evidence>
<dbReference type="InterPro" id="IPR020084">
    <property type="entry name" value="NUDIX_hydrolase_CS"/>
</dbReference>
<dbReference type="SUPFAM" id="SSF55811">
    <property type="entry name" value="Nudix"/>
    <property type="match status" value="1"/>
</dbReference>
<dbReference type="CDD" id="cd04673">
    <property type="entry name" value="NUDIX_ADPRase"/>
    <property type="match status" value="1"/>
</dbReference>
<dbReference type="Pfam" id="PF00293">
    <property type="entry name" value="NUDIX"/>
    <property type="match status" value="1"/>
</dbReference>
<dbReference type="Proteomes" id="UP000239504">
    <property type="component" value="Unassembled WGS sequence"/>
</dbReference>
<keyword evidence="2 3" id="KW-0378">Hydrolase</keyword>
<dbReference type="InterPro" id="IPR015797">
    <property type="entry name" value="NUDIX_hydrolase-like_dom_sf"/>
</dbReference>
<gene>
    <name evidence="6" type="ORF">CW354_00680</name>
</gene>
<dbReference type="PROSITE" id="PS00893">
    <property type="entry name" value="NUDIX_BOX"/>
    <property type="match status" value="1"/>
</dbReference>
<dbReference type="OrthoDB" id="9761969at2"/>
<sequence>MSDREKNFTGPVIAAVGAVVFRGDEVLVIRRGRAPLKGQWSIPGGKVEYGERLHDALAREVREETGVEIRVLGLLDVFESLPSSSQDRGPADEAAPAEDAATRLSASENKTAPHYVMIDYAAEWVSGEPRPGDDAETAEFVSMEEAKRRIAWDTTRRAVARAAEWRRQNPGKGRAQGPTLS</sequence>
<evidence type="ECO:0000313" key="6">
    <source>
        <dbReference type="EMBL" id="PQA89423.1"/>
    </source>
</evidence>
<protein>
    <submittedName>
        <fullName evidence="6">Phosphohydrolase</fullName>
    </submittedName>
</protein>
<dbReference type="GO" id="GO:0016787">
    <property type="term" value="F:hydrolase activity"/>
    <property type="evidence" value="ECO:0007669"/>
    <property type="project" value="UniProtKB-KW"/>
</dbReference>
<name>A0A2S7KAB7_9PROT</name>
<evidence type="ECO:0000256" key="4">
    <source>
        <dbReference type="SAM" id="MobiDB-lite"/>
    </source>
</evidence>
<feature type="domain" description="Nudix hydrolase" evidence="5">
    <location>
        <begin position="11"/>
        <end position="164"/>
    </location>
</feature>
<dbReference type="AlphaFoldDB" id="A0A2S7KAB7"/>
<organism evidence="6 7">
    <name type="scientific">Hyphococcus luteus</name>
    <dbReference type="NCBI Taxonomy" id="2058213"/>
    <lineage>
        <taxon>Bacteria</taxon>
        <taxon>Pseudomonadati</taxon>
        <taxon>Pseudomonadota</taxon>
        <taxon>Alphaproteobacteria</taxon>
        <taxon>Parvularculales</taxon>
        <taxon>Parvularculaceae</taxon>
        <taxon>Hyphococcus</taxon>
    </lineage>
</organism>
<evidence type="ECO:0000256" key="3">
    <source>
        <dbReference type="RuleBase" id="RU003476"/>
    </source>
</evidence>
<dbReference type="PRINTS" id="PR00502">
    <property type="entry name" value="NUDIXFAMILY"/>
</dbReference>
<dbReference type="InterPro" id="IPR020476">
    <property type="entry name" value="Nudix_hydrolase"/>
</dbReference>
<comment type="caution">
    <text evidence="6">The sequence shown here is derived from an EMBL/GenBank/DDBJ whole genome shotgun (WGS) entry which is preliminary data.</text>
</comment>
<accession>A0A2S7KAB7</accession>